<dbReference type="RefSeq" id="WP_218286745.1">
    <property type="nucleotide sequence ID" value="NZ_CP076448.1"/>
</dbReference>
<feature type="coiled-coil region" evidence="1">
    <location>
        <begin position="196"/>
        <end position="265"/>
    </location>
</feature>
<reference evidence="2" key="1">
    <citation type="submission" date="2021-06" db="EMBL/GenBank/DDBJ databases">
        <title>Elioraea tepida, sp. nov., a moderately thermophilic aerobic anoxygenic phototrophic bacterium isolated from an alkaline siliceous hot spring mat community in Yellowstone National Park, WY, USA.</title>
        <authorList>
            <person name="Saini M.K."/>
            <person name="Yoshida S."/>
            <person name="Sebastian A."/>
            <person name="Hirose S."/>
            <person name="Hara E."/>
            <person name="Tamaki H."/>
            <person name="Soulier N.T."/>
            <person name="Albert I."/>
            <person name="Hanada S."/>
            <person name="Bryant D.A."/>
            <person name="Tank M."/>
        </authorList>
    </citation>
    <scope>NUCLEOTIDE SEQUENCE</scope>
    <source>
        <strain evidence="2">MS-P2</strain>
    </source>
</reference>
<proteinExistence type="predicted"/>
<protein>
    <submittedName>
        <fullName evidence="2">Uncharacterized protein</fullName>
    </submittedName>
</protein>
<name>A0A975U4R1_9PROT</name>
<gene>
    <name evidence="2" type="ORF">KO353_05670</name>
</gene>
<dbReference type="EMBL" id="CP076448">
    <property type="protein sequence ID" value="QXM25693.1"/>
    <property type="molecule type" value="Genomic_DNA"/>
</dbReference>
<evidence type="ECO:0000256" key="1">
    <source>
        <dbReference type="SAM" id="Coils"/>
    </source>
</evidence>
<sequence>MASPEEKPELDPAVPALLRQIARNPGLSADGVPLCDAPWQIGSEDELSQLIGLLEAPARRLPVFVASGDERADDPDRPLIDVEMLARTTIGLAHVFVVPARFTYGLSDAFGKLRSCYHGAVRAYLPGFDSAADPYDHPLRLGDLVQRDPAAIVAELRRFAAKESLRRLHLGRHVLAFASLRSASIKLEQEAKASTRTSEAEQLESARRQIEALRAEVEEKQAEAEQHFKLAQEEEERAKVAETQLHHARERIRQLEAQLARRGQKPDEDVQPPAAWSELADWCDRTLIGRLVLAPAARRGIKKAEFEAVSLAARCLLWRANECRNRRLNGGGSLANVPIARGIENAPCGEDTFKFEFQGRRLEADRHIKNRGNTRDPLRCLRIDYAWDELTHQIVVADMPGHRRTGAS</sequence>
<dbReference type="KEGG" id="elio:KO353_05670"/>
<organism evidence="2 3">
    <name type="scientific">Elioraea tepida</name>
    <dbReference type="NCBI Taxonomy" id="2843330"/>
    <lineage>
        <taxon>Bacteria</taxon>
        <taxon>Pseudomonadati</taxon>
        <taxon>Pseudomonadota</taxon>
        <taxon>Alphaproteobacteria</taxon>
        <taxon>Acetobacterales</taxon>
        <taxon>Elioraeaceae</taxon>
        <taxon>Elioraea</taxon>
    </lineage>
</organism>
<keyword evidence="3" id="KW-1185">Reference proteome</keyword>
<dbReference type="Proteomes" id="UP000694001">
    <property type="component" value="Chromosome"/>
</dbReference>
<keyword evidence="1" id="KW-0175">Coiled coil</keyword>
<dbReference type="AlphaFoldDB" id="A0A975U4R1"/>
<accession>A0A975U4R1</accession>
<evidence type="ECO:0000313" key="3">
    <source>
        <dbReference type="Proteomes" id="UP000694001"/>
    </source>
</evidence>
<evidence type="ECO:0000313" key="2">
    <source>
        <dbReference type="EMBL" id="QXM25693.1"/>
    </source>
</evidence>